<dbReference type="AlphaFoldDB" id="G8XYW3"/>
<evidence type="ECO:0000256" key="14">
    <source>
        <dbReference type="RuleBase" id="RU000473"/>
    </source>
</evidence>
<feature type="transmembrane region" description="Helical" evidence="15">
    <location>
        <begin position="140"/>
        <end position="160"/>
    </location>
</feature>
<name>G8XYW3_DASGE</name>
<dbReference type="PANTHER" id="PTHR11432">
    <property type="entry name" value="NADH DEHYDROGENASE SUBUNIT 1"/>
    <property type="match status" value="1"/>
</dbReference>
<geneLocation type="mitochondrion" evidence="16"/>
<feature type="transmembrane region" description="Helical" evidence="15">
    <location>
        <begin position="172"/>
        <end position="191"/>
    </location>
</feature>
<evidence type="ECO:0000256" key="8">
    <source>
        <dbReference type="ARBA" id="ARBA00022982"/>
    </source>
</evidence>
<evidence type="ECO:0000256" key="1">
    <source>
        <dbReference type="ARBA" id="ARBA00004141"/>
    </source>
</evidence>
<evidence type="ECO:0000256" key="6">
    <source>
        <dbReference type="ARBA" id="ARBA00022692"/>
    </source>
</evidence>
<comment type="subcellular location">
    <subcellularLocation>
        <location evidence="1">Membrane</location>
        <topology evidence="1">Multi-pass membrane protein</topology>
    </subcellularLocation>
    <subcellularLocation>
        <location evidence="13">Mitochondrion inner membrane</location>
        <topology evidence="13">Multi-pass membrane protein</topology>
    </subcellularLocation>
</comment>
<evidence type="ECO:0000256" key="9">
    <source>
        <dbReference type="ARBA" id="ARBA00022989"/>
    </source>
</evidence>
<keyword evidence="9 15" id="KW-1133">Transmembrane helix</keyword>
<dbReference type="EMBL" id="FN666605">
    <property type="protein sequence ID" value="CBJ55454.1"/>
    <property type="molecule type" value="Genomic_DNA"/>
</dbReference>
<keyword evidence="6 13" id="KW-0812">Transmembrane</keyword>
<dbReference type="GO" id="GO:0003954">
    <property type="term" value="F:NADH dehydrogenase activity"/>
    <property type="evidence" value="ECO:0007669"/>
    <property type="project" value="TreeGrafter"/>
</dbReference>
<dbReference type="PANTHER" id="PTHR11432:SF3">
    <property type="entry name" value="NADH-UBIQUINONE OXIDOREDUCTASE CHAIN 1"/>
    <property type="match status" value="1"/>
</dbReference>
<dbReference type="PROSITE" id="PS00667">
    <property type="entry name" value="COMPLEX1_ND1_1"/>
    <property type="match status" value="1"/>
</dbReference>
<organism evidence="16">
    <name type="scientific">Dasyurus geoffroii</name>
    <name type="common">Western quoll</name>
    <name type="synonym">Chuditch</name>
    <dbReference type="NCBI Taxonomy" id="63143"/>
    <lineage>
        <taxon>Eukaryota</taxon>
        <taxon>Metazoa</taxon>
        <taxon>Chordata</taxon>
        <taxon>Craniata</taxon>
        <taxon>Vertebrata</taxon>
        <taxon>Euteleostomi</taxon>
        <taxon>Mammalia</taxon>
        <taxon>Metatheria</taxon>
        <taxon>Dasyuromorphia</taxon>
        <taxon>Dasyuridae</taxon>
        <taxon>Dasyurus</taxon>
    </lineage>
</organism>
<keyword evidence="5" id="KW-0813">Transport</keyword>
<evidence type="ECO:0000256" key="11">
    <source>
        <dbReference type="ARBA" id="ARBA00023136"/>
    </source>
</evidence>
<dbReference type="InterPro" id="IPR018086">
    <property type="entry name" value="NADH_UbQ_OxRdtase_su1_CS"/>
</dbReference>
<reference evidence="16" key="1">
    <citation type="submission" date="2010-02" db="EMBL/GenBank/DDBJ databases">
        <title>Mitogenomics of dasyuromorphian marsupials.</title>
        <authorList>
            <person name="Nilsson L.M.U."/>
            <person name="Nilsson M.A."/>
            <person name="Janke A."/>
        </authorList>
    </citation>
    <scope>NUCLEOTIDE SEQUENCE</scope>
</reference>
<accession>G8XYW3</accession>
<dbReference type="GO" id="GO:0005743">
    <property type="term" value="C:mitochondrial inner membrane"/>
    <property type="evidence" value="ECO:0007669"/>
    <property type="project" value="UniProtKB-SubCell"/>
</dbReference>
<comment type="similarity">
    <text evidence="2 13">Belongs to the complex I subunit 1 family.</text>
</comment>
<keyword evidence="8" id="KW-0249">Electron transport</keyword>
<dbReference type="Pfam" id="PF00146">
    <property type="entry name" value="NADHdh"/>
    <property type="match status" value="1"/>
</dbReference>
<keyword evidence="7" id="KW-1278">Translocase</keyword>
<evidence type="ECO:0000256" key="7">
    <source>
        <dbReference type="ARBA" id="ARBA00022967"/>
    </source>
</evidence>
<dbReference type="InterPro" id="IPR001694">
    <property type="entry name" value="NADH_UbQ_OxRdtase_su1/FPO"/>
</dbReference>
<sequence>MFTISLFLYIIPVLLAVAFLTLIERKVLGYMQFRKGPNIVGPYGLLQPFADAVKLFTKEPLRPLTSSISMFIIAPILALSIALTIWTPLPMPNTLLDLNLGLIFVLSLSGLSVYSILWSGWASNSKYALIGALRAVAQTISYEVSLAIILLSIMLINGSFTLKTMSITQENFWLIITTWPLAMMWYISTLAETNRAPFDLTEGESELVSGFNVEYAAGPFAMFFLAEYANIIAMNAITTILFLGPSLTPNLSHLNTLSFMLKTLLLTMAFLWVRASYPRFRYDQLMHLLWKNFLPMTLAMCLWFISLPIALSCIPPQM</sequence>
<feature type="transmembrane region" description="Helical" evidence="15">
    <location>
        <begin position="6"/>
        <end position="24"/>
    </location>
</feature>
<evidence type="ECO:0000256" key="12">
    <source>
        <dbReference type="ARBA" id="ARBA00049551"/>
    </source>
</evidence>
<feature type="transmembrane region" description="Helical" evidence="15">
    <location>
        <begin position="98"/>
        <end position="120"/>
    </location>
</feature>
<feature type="transmembrane region" description="Helical" evidence="15">
    <location>
        <begin position="220"/>
        <end position="242"/>
    </location>
</feature>
<keyword evidence="5" id="KW-0679">Respiratory chain</keyword>
<evidence type="ECO:0000256" key="10">
    <source>
        <dbReference type="ARBA" id="ARBA00023027"/>
    </source>
</evidence>
<keyword evidence="14 16" id="KW-0496">Mitochondrion</keyword>
<evidence type="ECO:0000256" key="5">
    <source>
        <dbReference type="ARBA" id="ARBA00022660"/>
    </source>
</evidence>
<keyword evidence="10 13" id="KW-0520">NAD</keyword>
<evidence type="ECO:0000256" key="3">
    <source>
        <dbReference type="ARBA" id="ARBA00012944"/>
    </source>
</evidence>
<evidence type="ECO:0000313" key="16">
    <source>
        <dbReference type="EMBL" id="CBJ55454.1"/>
    </source>
</evidence>
<dbReference type="HAMAP" id="MF_01350">
    <property type="entry name" value="NDH1_NuoH"/>
    <property type="match status" value="1"/>
</dbReference>
<dbReference type="PROSITE" id="PS00668">
    <property type="entry name" value="COMPLEX1_ND1_2"/>
    <property type="match status" value="1"/>
</dbReference>
<evidence type="ECO:0000256" key="2">
    <source>
        <dbReference type="ARBA" id="ARBA00010535"/>
    </source>
</evidence>
<evidence type="ECO:0000256" key="15">
    <source>
        <dbReference type="SAM" id="Phobius"/>
    </source>
</evidence>
<gene>
    <name evidence="16" type="primary">nd1</name>
</gene>
<comment type="catalytic activity">
    <reaction evidence="12 14">
        <text>a ubiquinone + NADH + 5 H(+)(in) = a ubiquinol + NAD(+) + 4 H(+)(out)</text>
        <dbReference type="Rhea" id="RHEA:29091"/>
        <dbReference type="Rhea" id="RHEA-COMP:9565"/>
        <dbReference type="Rhea" id="RHEA-COMP:9566"/>
        <dbReference type="ChEBI" id="CHEBI:15378"/>
        <dbReference type="ChEBI" id="CHEBI:16389"/>
        <dbReference type="ChEBI" id="CHEBI:17976"/>
        <dbReference type="ChEBI" id="CHEBI:57540"/>
        <dbReference type="ChEBI" id="CHEBI:57945"/>
        <dbReference type="EC" id="7.1.1.2"/>
    </reaction>
</comment>
<feature type="transmembrane region" description="Helical" evidence="15">
    <location>
        <begin position="293"/>
        <end position="314"/>
    </location>
</feature>
<feature type="transmembrane region" description="Helical" evidence="15">
    <location>
        <begin position="68"/>
        <end position="86"/>
    </location>
</feature>
<evidence type="ECO:0000256" key="4">
    <source>
        <dbReference type="ARBA" id="ARBA00021009"/>
    </source>
</evidence>
<dbReference type="EC" id="7.1.1.2" evidence="3 14"/>
<evidence type="ECO:0000256" key="13">
    <source>
        <dbReference type="RuleBase" id="RU000471"/>
    </source>
</evidence>
<dbReference type="GO" id="GO:0008137">
    <property type="term" value="F:NADH dehydrogenase (ubiquinone) activity"/>
    <property type="evidence" value="ECO:0007669"/>
    <property type="project" value="UniProtKB-EC"/>
</dbReference>
<keyword evidence="11 15" id="KW-0472">Membrane</keyword>
<protein>
    <recommendedName>
        <fullName evidence="4 14">NADH-ubiquinone oxidoreductase chain 1</fullName>
        <ecNumber evidence="3 14">7.1.1.2</ecNumber>
    </recommendedName>
</protein>
<dbReference type="GO" id="GO:0009060">
    <property type="term" value="P:aerobic respiration"/>
    <property type="evidence" value="ECO:0007669"/>
    <property type="project" value="TreeGrafter"/>
</dbReference>
<keyword evidence="14" id="KW-0830">Ubiquinone</keyword>
<proteinExistence type="inferred from homology"/>
<feature type="transmembrane region" description="Helical" evidence="15">
    <location>
        <begin position="254"/>
        <end position="273"/>
    </location>
</feature>